<evidence type="ECO:0000313" key="2">
    <source>
        <dbReference type="Proteomes" id="UP000640274"/>
    </source>
</evidence>
<protein>
    <submittedName>
        <fullName evidence="1">DUF948 domain-containing protein</fullName>
    </submittedName>
</protein>
<dbReference type="AlphaFoldDB" id="A0A934J2T4"/>
<accession>A0A934J2T4</accession>
<organism evidence="1 2">
    <name type="scientific">Paenibacillus roseus</name>
    <dbReference type="NCBI Taxonomy" id="2798579"/>
    <lineage>
        <taxon>Bacteria</taxon>
        <taxon>Bacillati</taxon>
        <taxon>Bacillota</taxon>
        <taxon>Bacilli</taxon>
        <taxon>Bacillales</taxon>
        <taxon>Paenibacillaceae</taxon>
        <taxon>Paenibacillus</taxon>
    </lineage>
</organism>
<name>A0A934J2T4_9BACL</name>
<dbReference type="EMBL" id="JAELUP010000001">
    <property type="protein sequence ID" value="MBJ6359811.1"/>
    <property type="molecule type" value="Genomic_DNA"/>
</dbReference>
<proteinExistence type="predicted"/>
<sequence length="157" mass="16863">MILIICASIATAAFIVLVIAMIFSMRSIVRDVKGIAHQTKLLQQQTAGLLGELRRVLTEAEQAVAGTGKQMKGFLHSASLLGESFTRTAGAVNELSSAVTRTATARVKQTANKYGPHIEEALNWAEAGLTAWHWWQKKCSAASKSSALSGQDEGHDK</sequence>
<reference evidence="1" key="1">
    <citation type="submission" date="2020-12" db="EMBL/GenBank/DDBJ databases">
        <authorList>
            <person name="Huq M.A."/>
        </authorList>
    </citation>
    <scope>NUCLEOTIDE SEQUENCE</scope>
    <source>
        <strain evidence="1">MAHUQ-46</strain>
    </source>
</reference>
<keyword evidence="2" id="KW-1185">Reference proteome</keyword>
<dbReference type="RefSeq" id="WP_199017339.1">
    <property type="nucleotide sequence ID" value="NZ_JAELUP010000001.1"/>
</dbReference>
<evidence type="ECO:0000313" key="1">
    <source>
        <dbReference type="EMBL" id="MBJ6359811.1"/>
    </source>
</evidence>
<gene>
    <name evidence="1" type="ORF">JFN88_00525</name>
</gene>
<comment type="caution">
    <text evidence="1">The sequence shown here is derived from an EMBL/GenBank/DDBJ whole genome shotgun (WGS) entry which is preliminary data.</text>
</comment>
<dbReference type="Proteomes" id="UP000640274">
    <property type="component" value="Unassembled WGS sequence"/>
</dbReference>
<dbReference type="SUPFAM" id="SSF58104">
    <property type="entry name" value="Methyl-accepting chemotaxis protein (MCP) signaling domain"/>
    <property type="match status" value="1"/>
</dbReference>